<evidence type="ECO:0000256" key="6">
    <source>
        <dbReference type="ARBA" id="ARBA00022618"/>
    </source>
</evidence>
<dbReference type="Proteomes" id="UP000315689">
    <property type="component" value="Unassembled WGS sequence"/>
</dbReference>
<dbReference type="InterPro" id="IPR006094">
    <property type="entry name" value="Oxid_FAD_bind_N"/>
</dbReference>
<evidence type="ECO:0000256" key="10">
    <source>
        <dbReference type="ARBA" id="ARBA00022960"/>
    </source>
</evidence>
<evidence type="ECO:0000256" key="13">
    <source>
        <dbReference type="ARBA" id="ARBA00023306"/>
    </source>
</evidence>
<protein>
    <recommendedName>
        <fullName evidence="16">UDP-N-acetylenolpyruvoylglucosamine reductase</fullName>
        <ecNumber evidence="16">1.3.1.98</ecNumber>
    </recommendedName>
    <alternativeName>
        <fullName evidence="16">UDP-N-acetylmuramate dehydrogenase</fullName>
    </alternativeName>
</protein>
<evidence type="ECO:0000259" key="17">
    <source>
        <dbReference type="PROSITE" id="PS51387"/>
    </source>
</evidence>
<dbReference type="Pfam" id="PF02873">
    <property type="entry name" value="MurB_C"/>
    <property type="match status" value="1"/>
</dbReference>
<dbReference type="NCBIfam" id="TIGR00179">
    <property type="entry name" value="murB"/>
    <property type="match status" value="1"/>
</dbReference>
<evidence type="ECO:0000256" key="7">
    <source>
        <dbReference type="ARBA" id="ARBA00022630"/>
    </source>
</evidence>
<dbReference type="InterPro" id="IPR003170">
    <property type="entry name" value="MurB"/>
</dbReference>
<evidence type="ECO:0000256" key="16">
    <source>
        <dbReference type="HAMAP-Rule" id="MF_00037"/>
    </source>
</evidence>
<dbReference type="AlphaFoldDB" id="A0A554LJH4"/>
<comment type="cofactor">
    <cofactor evidence="1 16">
        <name>FAD</name>
        <dbReference type="ChEBI" id="CHEBI:57692"/>
    </cofactor>
</comment>
<comment type="similarity">
    <text evidence="16">Belongs to the MurB family.</text>
</comment>
<evidence type="ECO:0000256" key="14">
    <source>
        <dbReference type="ARBA" id="ARBA00023316"/>
    </source>
</evidence>
<name>A0A554LJH4_9BACT</name>
<dbReference type="InterPro" id="IPR016166">
    <property type="entry name" value="FAD-bd_PCMH"/>
</dbReference>
<dbReference type="InterPro" id="IPR036318">
    <property type="entry name" value="FAD-bd_PCMH-like_sf"/>
</dbReference>
<organism evidence="18 19">
    <name type="scientific">Candidatus Berkelbacteria bacterium Licking1014_7</name>
    <dbReference type="NCBI Taxonomy" id="2017147"/>
    <lineage>
        <taxon>Bacteria</taxon>
        <taxon>Candidatus Berkelbacteria</taxon>
    </lineage>
</organism>
<evidence type="ECO:0000313" key="18">
    <source>
        <dbReference type="EMBL" id="TSC93036.1"/>
    </source>
</evidence>
<keyword evidence="6 16" id="KW-0132">Cell division</keyword>
<dbReference type="InterPro" id="IPR016167">
    <property type="entry name" value="FAD-bd_PCMH_sub1"/>
</dbReference>
<keyword evidence="9 16" id="KW-0521">NADP</keyword>
<comment type="pathway">
    <text evidence="4 16">Cell wall biogenesis; peptidoglycan biosynthesis.</text>
</comment>
<comment type="catalytic activity">
    <reaction evidence="15 16">
        <text>UDP-N-acetyl-alpha-D-muramate + NADP(+) = UDP-N-acetyl-3-O-(1-carboxyvinyl)-alpha-D-glucosamine + NADPH + H(+)</text>
        <dbReference type="Rhea" id="RHEA:12248"/>
        <dbReference type="ChEBI" id="CHEBI:15378"/>
        <dbReference type="ChEBI" id="CHEBI:57783"/>
        <dbReference type="ChEBI" id="CHEBI:58349"/>
        <dbReference type="ChEBI" id="CHEBI:68483"/>
        <dbReference type="ChEBI" id="CHEBI:70757"/>
        <dbReference type="EC" id="1.3.1.98"/>
    </reaction>
</comment>
<dbReference type="GO" id="GO:0005829">
    <property type="term" value="C:cytosol"/>
    <property type="evidence" value="ECO:0007669"/>
    <property type="project" value="TreeGrafter"/>
</dbReference>
<comment type="function">
    <text evidence="2 16">Cell wall formation.</text>
</comment>
<dbReference type="InterPro" id="IPR011601">
    <property type="entry name" value="MurB_C"/>
</dbReference>
<dbReference type="UniPathway" id="UPA00219"/>
<evidence type="ECO:0000256" key="11">
    <source>
        <dbReference type="ARBA" id="ARBA00022984"/>
    </source>
</evidence>
<evidence type="ECO:0000256" key="4">
    <source>
        <dbReference type="ARBA" id="ARBA00004752"/>
    </source>
</evidence>
<evidence type="ECO:0000256" key="12">
    <source>
        <dbReference type="ARBA" id="ARBA00023002"/>
    </source>
</evidence>
<evidence type="ECO:0000256" key="2">
    <source>
        <dbReference type="ARBA" id="ARBA00003921"/>
    </source>
</evidence>
<dbReference type="PROSITE" id="PS51387">
    <property type="entry name" value="FAD_PCMH"/>
    <property type="match status" value="1"/>
</dbReference>
<dbReference type="EC" id="1.3.1.98" evidence="16"/>
<dbReference type="PANTHER" id="PTHR21071:SF4">
    <property type="entry name" value="UDP-N-ACETYLENOLPYRUVOYLGLUCOSAMINE REDUCTASE"/>
    <property type="match status" value="1"/>
</dbReference>
<gene>
    <name evidence="16" type="primary">murB</name>
    <name evidence="18" type="ORF">CEN89_276</name>
</gene>
<sequence>MTKIKNRRIESALQEKIDAKVLTDISMKEYTTMRVGGKARYLFKALKSSQIIDAINVCLQRNIAYFVLGRGGNVVFSDKGFDGLVILNLAKEIHFDLIRGQVSAESGITNSELVMALATEGLGGIEFFATIPGTLGGSIYGNAGAYGWEIGSFVREIILLVPNFKLSVVEVVKKNGKYLKPFYRSTILKRSQLSIIKRSQGVSWGSCQPIILSATLQLQHKNTEQIIREINKFIELRRSRQPKNIICSGSTFKNPLGRSSREKEVYGDIRKTAAYMLDQVGAKKIRVGDARVSKRHANFFTHSGKASAQDIKDLVDILQKKVYAEFKVKLEPEIEFVGEFENNY</sequence>
<proteinExistence type="inferred from homology"/>
<feature type="active site" evidence="16">
    <location>
        <position position="333"/>
    </location>
</feature>
<evidence type="ECO:0000313" key="19">
    <source>
        <dbReference type="Proteomes" id="UP000315689"/>
    </source>
</evidence>
<feature type="active site" description="Proton donor" evidence="16">
    <location>
        <position position="250"/>
    </location>
</feature>
<comment type="subcellular location">
    <subcellularLocation>
        <location evidence="3 16">Cytoplasm</location>
    </subcellularLocation>
</comment>
<dbReference type="GO" id="GO:0009252">
    <property type="term" value="P:peptidoglycan biosynthetic process"/>
    <property type="evidence" value="ECO:0007669"/>
    <property type="project" value="UniProtKB-UniRule"/>
</dbReference>
<reference evidence="18 19" key="1">
    <citation type="submission" date="2017-07" db="EMBL/GenBank/DDBJ databases">
        <title>Mechanisms for carbon and nitrogen cycling indicate functional differentiation within the Candidate Phyla Radiation.</title>
        <authorList>
            <person name="Danczak R.E."/>
            <person name="Johnston M.D."/>
            <person name="Kenah C."/>
            <person name="Slattery M."/>
            <person name="Wrighton K.C."/>
            <person name="Wilkins M.J."/>
        </authorList>
    </citation>
    <scope>NUCLEOTIDE SEQUENCE [LARGE SCALE GENOMIC DNA]</scope>
    <source>
        <strain evidence="18">Licking1014_7</strain>
    </source>
</reference>
<dbReference type="Pfam" id="PF01565">
    <property type="entry name" value="FAD_binding_4"/>
    <property type="match status" value="1"/>
</dbReference>
<dbReference type="InterPro" id="IPR036635">
    <property type="entry name" value="MurB_C_sf"/>
</dbReference>
<dbReference type="HAMAP" id="MF_00037">
    <property type="entry name" value="MurB"/>
    <property type="match status" value="1"/>
</dbReference>
<evidence type="ECO:0000256" key="15">
    <source>
        <dbReference type="ARBA" id="ARBA00048914"/>
    </source>
</evidence>
<keyword evidence="14 16" id="KW-0961">Cell wall biogenesis/degradation</keyword>
<keyword evidence="11 16" id="KW-0573">Peptidoglycan synthesis</keyword>
<evidence type="ECO:0000256" key="8">
    <source>
        <dbReference type="ARBA" id="ARBA00022827"/>
    </source>
</evidence>
<evidence type="ECO:0000256" key="1">
    <source>
        <dbReference type="ARBA" id="ARBA00001974"/>
    </source>
</evidence>
<keyword evidence="7 16" id="KW-0285">Flavoprotein</keyword>
<evidence type="ECO:0000256" key="3">
    <source>
        <dbReference type="ARBA" id="ARBA00004496"/>
    </source>
</evidence>
<dbReference type="SUPFAM" id="SSF56194">
    <property type="entry name" value="Uridine diphospho-N-Acetylenolpyruvylglucosamine reductase, MurB, C-terminal domain"/>
    <property type="match status" value="1"/>
</dbReference>
<feature type="active site" evidence="16">
    <location>
        <position position="184"/>
    </location>
</feature>
<evidence type="ECO:0000256" key="5">
    <source>
        <dbReference type="ARBA" id="ARBA00022490"/>
    </source>
</evidence>
<dbReference type="GO" id="GO:0051301">
    <property type="term" value="P:cell division"/>
    <property type="evidence" value="ECO:0007669"/>
    <property type="project" value="UniProtKB-KW"/>
</dbReference>
<keyword evidence="13 16" id="KW-0131">Cell cycle</keyword>
<dbReference type="PANTHER" id="PTHR21071">
    <property type="entry name" value="UDP-N-ACETYLENOLPYRUVOYLGLUCOSAMINE REDUCTASE"/>
    <property type="match status" value="1"/>
</dbReference>
<comment type="caution">
    <text evidence="18">The sequence shown here is derived from an EMBL/GenBank/DDBJ whole genome shotgun (WGS) entry which is preliminary data.</text>
</comment>
<feature type="domain" description="FAD-binding PCMH-type" evidence="17">
    <location>
        <begin position="34"/>
        <end position="221"/>
    </location>
</feature>
<dbReference type="GO" id="GO:0008762">
    <property type="term" value="F:UDP-N-acetylmuramate dehydrogenase activity"/>
    <property type="evidence" value="ECO:0007669"/>
    <property type="project" value="UniProtKB-UniRule"/>
</dbReference>
<dbReference type="InterPro" id="IPR016169">
    <property type="entry name" value="FAD-bd_PCMH_sub2"/>
</dbReference>
<evidence type="ECO:0000256" key="9">
    <source>
        <dbReference type="ARBA" id="ARBA00022857"/>
    </source>
</evidence>
<dbReference type="GO" id="GO:0071555">
    <property type="term" value="P:cell wall organization"/>
    <property type="evidence" value="ECO:0007669"/>
    <property type="project" value="UniProtKB-KW"/>
</dbReference>
<keyword evidence="10 16" id="KW-0133">Cell shape</keyword>
<dbReference type="GO" id="GO:0008360">
    <property type="term" value="P:regulation of cell shape"/>
    <property type="evidence" value="ECO:0007669"/>
    <property type="project" value="UniProtKB-KW"/>
</dbReference>
<accession>A0A554LJH4</accession>
<dbReference type="Gene3D" id="3.90.78.10">
    <property type="entry name" value="UDP-N-acetylenolpyruvoylglucosamine reductase, C-terminal domain"/>
    <property type="match status" value="1"/>
</dbReference>
<keyword evidence="12 16" id="KW-0560">Oxidoreductase</keyword>
<dbReference type="Gene3D" id="3.30.43.10">
    <property type="entry name" value="Uridine Diphospho-n-acetylenolpyruvylglucosamine Reductase, domain 2"/>
    <property type="match status" value="1"/>
</dbReference>
<dbReference type="SUPFAM" id="SSF56176">
    <property type="entry name" value="FAD-binding/transporter-associated domain-like"/>
    <property type="match status" value="1"/>
</dbReference>
<keyword evidence="5 16" id="KW-0963">Cytoplasm</keyword>
<dbReference type="Gene3D" id="3.30.465.10">
    <property type="match status" value="1"/>
</dbReference>
<keyword evidence="8 16" id="KW-0274">FAD</keyword>
<dbReference type="EMBL" id="VMGK01000008">
    <property type="protein sequence ID" value="TSC93036.1"/>
    <property type="molecule type" value="Genomic_DNA"/>
</dbReference>
<dbReference type="GO" id="GO:0071949">
    <property type="term" value="F:FAD binding"/>
    <property type="evidence" value="ECO:0007669"/>
    <property type="project" value="InterPro"/>
</dbReference>